<dbReference type="PANTHER" id="PTHR12087">
    <property type="entry name" value="ORIGIN RECOGNITION COMPLEX SUBUNIT 4"/>
    <property type="match status" value="1"/>
</dbReference>
<dbReference type="PANTHER" id="PTHR12087:SF0">
    <property type="entry name" value="ORIGIN RECOGNITION COMPLEX SUBUNIT 4"/>
    <property type="match status" value="1"/>
</dbReference>
<dbReference type="Gene3D" id="3.40.50.300">
    <property type="entry name" value="P-loop containing nucleotide triphosphate hydrolases"/>
    <property type="match status" value="1"/>
</dbReference>
<keyword evidence="3" id="KW-0235">DNA replication</keyword>
<dbReference type="InterPro" id="IPR027417">
    <property type="entry name" value="P-loop_NTPase"/>
</dbReference>
<evidence type="ECO:0000256" key="3">
    <source>
        <dbReference type="ARBA" id="ARBA00022705"/>
    </source>
</evidence>
<feature type="domain" description="Origin recognition complex subunit 4 C-terminal" evidence="8">
    <location>
        <begin position="351"/>
        <end position="551"/>
    </location>
</feature>
<evidence type="ECO:0000313" key="9">
    <source>
        <dbReference type="EMBL" id="KAK7470614.1"/>
    </source>
</evidence>
<name>A0ABR1K3H8_9AGAR</name>
<keyword evidence="4" id="KW-0238">DNA-binding</keyword>
<dbReference type="InterPro" id="IPR041664">
    <property type="entry name" value="AAA_16"/>
</dbReference>
<sequence length="567" mass="63542">MGTKRKTAPTPPRHRPAKRVTRSTTDNGDSDDQLDCLPTPSRPTRRVQFSTSALPLDPLPHPSPVKPSAVQKSPKKPNQLQTPSLSPPPRPASPTKKIPGTLPPHLHDCLDSYKRAILQNLQTPDIAHEYNEDEEDVDAPANLLASQHVADLLRGTTERGEGNSCLLLGPRSSGKTRMIEQCIAQLSQEPIVVRLSGWIHHNDRLAMREIAYQLNQQASSTLLPDVPDIADEDENPFIVSEPEALAGLDSIPTAHLHALISCIPTLPRPTIVILDAFDLFTLHPRQSLLYSLLDTVQSLRQGAENKGLAVVGLTTRMDTINMLEKRVKSRFSGRMIRTATPRKVIEWVNTAREMLIPRTQDDQMEVEDELAFKEMWKSRVEEFLSDNKTIRVFEETFSITRDIRTLSRLLIQPILALTPTSPWLTSNQLEKSAVTQRIRPQYPYLHNFSYPSLCLLIASVHAENAGYPALTFEMLYEYIRIRIRTSSSAPIQLNGRSIGMVKISKGVLLSTFENLVAARVFVTVAAPSLTIGKEFVKYRCAVHRQDVKQAVERCGQTNLRTWLNKGN</sequence>
<comment type="similarity">
    <text evidence="2">Belongs to the ORC4 family.</text>
</comment>
<evidence type="ECO:0000256" key="2">
    <source>
        <dbReference type="ARBA" id="ARBA00005334"/>
    </source>
</evidence>
<evidence type="ECO:0000256" key="1">
    <source>
        <dbReference type="ARBA" id="ARBA00004123"/>
    </source>
</evidence>
<proteinExistence type="inferred from homology"/>
<comment type="subcellular location">
    <subcellularLocation>
        <location evidence="1">Nucleus</location>
    </subcellularLocation>
</comment>
<comment type="caution">
    <text evidence="9">The sequence shown here is derived from an EMBL/GenBank/DDBJ whole genome shotgun (WGS) entry which is preliminary data.</text>
</comment>
<organism evidence="9 10">
    <name type="scientific">Marasmiellus scandens</name>
    <dbReference type="NCBI Taxonomy" id="2682957"/>
    <lineage>
        <taxon>Eukaryota</taxon>
        <taxon>Fungi</taxon>
        <taxon>Dikarya</taxon>
        <taxon>Basidiomycota</taxon>
        <taxon>Agaricomycotina</taxon>
        <taxon>Agaricomycetes</taxon>
        <taxon>Agaricomycetidae</taxon>
        <taxon>Agaricales</taxon>
        <taxon>Marasmiineae</taxon>
        <taxon>Omphalotaceae</taxon>
        <taxon>Marasmiellus</taxon>
    </lineage>
</organism>
<keyword evidence="5" id="KW-0539">Nucleus</keyword>
<feature type="domain" description="Orc1-like AAA ATPase" evidence="7">
    <location>
        <begin position="148"/>
        <end position="298"/>
    </location>
</feature>
<feature type="compositionally biased region" description="Basic residues" evidence="6">
    <location>
        <begin position="1"/>
        <end position="21"/>
    </location>
</feature>
<evidence type="ECO:0000259" key="7">
    <source>
        <dbReference type="Pfam" id="PF13191"/>
    </source>
</evidence>
<dbReference type="InterPro" id="IPR032705">
    <property type="entry name" value="ORC4_C"/>
</dbReference>
<dbReference type="InterPro" id="IPR016527">
    <property type="entry name" value="ORC4"/>
</dbReference>
<evidence type="ECO:0000313" key="10">
    <source>
        <dbReference type="Proteomes" id="UP001498398"/>
    </source>
</evidence>
<evidence type="ECO:0000256" key="6">
    <source>
        <dbReference type="SAM" id="MobiDB-lite"/>
    </source>
</evidence>
<gene>
    <name evidence="9" type="primary">ORC4</name>
    <name evidence="9" type="ORF">VKT23_002038</name>
</gene>
<accession>A0ABR1K3H8</accession>
<protein>
    <submittedName>
        <fullName evidence="9">Origin recognition complex subunit 4</fullName>
    </submittedName>
</protein>
<dbReference type="Pfam" id="PF14629">
    <property type="entry name" value="ORC4_C"/>
    <property type="match status" value="1"/>
</dbReference>
<evidence type="ECO:0000256" key="5">
    <source>
        <dbReference type="ARBA" id="ARBA00023242"/>
    </source>
</evidence>
<dbReference type="Pfam" id="PF13191">
    <property type="entry name" value="AAA_16"/>
    <property type="match status" value="1"/>
</dbReference>
<feature type="region of interest" description="Disordered" evidence="6">
    <location>
        <begin position="1"/>
        <end position="106"/>
    </location>
</feature>
<dbReference type="EMBL" id="JBANRG010000002">
    <property type="protein sequence ID" value="KAK7470614.1"/>
    <property type="molecule type" value="Genomic_DNA"/>
</dbReference>
<evidence type="ECO:0000259" key="8">
    <source>
        <dbReference type="Pfam" id="PF14629"/>
    </source>
</evidence>
<evidence type="ECO:0000256" key="4">
    <source>
        <dbReference type="ARBA" id="ARBA00023125"/>
    </source>
</evidence>
<keyword evidence="10" id="KW-1185">Reference proteome</keyword>
<dbReference type="Proteomes" id="UP001498398">
    <property type="component" value="Unassembled WGS sequence"/>
</dbReference>
<reference evidence="9 10" key="1">
    <citation type="submission" date="2024-01" db="EMBL/GenBank/DDBJ databases">
        <title>A draft genome for the cacao thread blight pathogen Marasmiellus scandens.</title>
        <authorList>
            <person name="Baruah I.K."/>
            <person name="Leung J."/>
            <person name="Bukari Y."/>
            <person name="Amoako-Attah I."/>
            <person name="Meinhardt L.W."/>
            <person name="Bailey B.A."/>
            <person name="Cohen S.P."/>
        </authorList>
    </citation>
    <scope>NUCLEOTIDE SEQUENCE [LARGE SCALE GENOMIC DNA]</scope>
    <source>
        <strain evidence="9 10">GH-19</strain>
    </source>
</reference>
<dbReference type="SUPFAM" id="SSF52540">
    <property type="entry name" value="P-loop containing nucleoside triphosphate hydrolases"/>
    <property type="match status" value="1"/>
</dbReference>